<feature type="transmembrane region" description="Helical" evidence="23">
    <location>
        <begin position="373"/>
        <end position="392"/>
    </location>
</feature>
<dbReference type="InterPro" id="IPR050599">
    <property type="entry name" value="VDCC_alpha-1_subunit"/>
</dbReference>
<feature type="binding site" evidence="18">
    <location>
        <position position="553"/>
    </location>
    <ligand>
        <name>Ca(2+)</name>
        <dbReference type="ChEBI" id="CHEBI:29108"/>
    </ligand>
</feature>
<keyword evidence="13 23" id="KW-0472">Membrane</keyword>
<dbReference type="GO" id="GO:0007268">
    <property type="term" value="P:chemical synaptic transmission"/>
    <property type="evidence" value="ECO:0007669"/>
    <property type="project" value="TreeGrafter"/>
</dbReference>
<keyword evidence="10 20" id="KW-0851">Voltage-gated channel</keyword>
<feature type="domain" description="Ion transport" evidence="24">
    <location>
        <begin position="72"/>
        <end position="255"/>
    </location>
</feature>
<organism evidence="25 26">
    <name type="scientific">Myotis brandtii</name>
    <name type="common">Brandt's bat</name>
    <dbReference type="NCBI Taxonomy" id="109478"/>
    <lineage>
        <taxon>Eukaryota</taxon>
        <taxon>Metazoa</taxon>
        <taxon>Chordata</taxon>
        <taxon>Craniata</taxon>
        <taxon>Vertebrata</taxon>
        <taxon>Euteleostomi</taxon>
        <taxon>Mammalia</taxon>
        <taxon>Eutheria</taxon>
        <taxon>Laurasiatheria</taxon>
        <taxon>Chiroptera</taxon>
        <taxon>Yangochiroptera</taxon>
        <taxon>Vespertilionidae</taxon>
        <taxon>Myotis</taxon>
    </lineage>
</organism>
<keyword evidence="2" id="KW-0813">Transport</keyword>
<keyword evidence="5 20" id="KW-0107">Calcium channel</keyword>
<feature type="compositionally biased region" description="Polar residues" evidence="22">
    <location>
        <begin position="870"/>
        <end position="888"/>
    </location>
</feature>
<comment type="similarity">
    <text evidence="17">Belongs to the calcium channel alpha-1 subunit (TC 1.A.1.11) family. CACNA1A subfamily.</text>
</comment>
<keyword evidence="9 18" id="KW-0106">Calcium</keyword>
<dbReference type="GO" id="GO:0045202">
    <property type="term" value="C:synapse"/>
    <property type="evidence" value="ECO:0007669"/>
    <property type="project" value="GOC"/>
</dbReference>
<dbReference type="FunFam" id="1.20.120.350:FF:000001">
    <property type="entry name" value="Voltage-dependent L-type calcium channel subunit alpha"/>
    <property type="match status" value="1"/>
</dbReference>
<dbReference type="Gene3D" id="1.20.120.350">
    <property type="entry name" value="Voltage-gated potassium channels. Chain C"/>
    <property type="match status" value="2"/>
</dbReference>
<feature type="coiled-coil region" evidence="21">
    <location>
        <begin position="595"/>
        <end position="631"/>
    </location>
</feature>
<keyword evidence="7 18" id="KW-0479">Metal-binding</keyword>
<dbReference type="GO" id="GO:0046872">
    <property type="term" value="F:metal ion binding"/>
    <property type="evidence" value="ECO:0007669"/>
    <property type="project" value="UniProtKB-KW"/>
</dbReference>
<feature type="transmembrane region" description="Helical" evidence="23">
    <location>
        <begin position="404"/>
        <end position="424"/>
    </location>
</feature>
<evidence type="ECO:0000256" key="1">
    <source>
        <dbReference type="ARBA" id="ARBA00004651"/>
    </source>
</evidence>
<gene>
    <name evidence="25" type="ORF">D623_10009235</name>
</gene>
<evidence type="ECO:0000256" key="22">
    <source>
        <dbReference type="SAM" id="MobiDB-lite"/>
    </source>
</evidence>
<proteinExistence type="inferred from homology"/>
<feature type="transmembrane region" description="Helical" evidence="23">
    <location>
        <begin position="112"/>
        <end position="131"/>
    </location>
</feature>
<dbReference type="GO" id="GO:0005891">
    <property type="term" value="C:voltage-gated calcium channel complex"/>
    <property type="evidence" value="ECO:0007669"/>
    <property type="project" value="InterPro"/>
</dbReference>
<evidence type="ECO:0000256" key="20">
    <source>
        <dbReference type="RuleBase" id="RU003808"/>
    </source>
</evidence>
<dbReference type="Proteomes" id="UP000052978">
    <property type="component" value="Unassembled WGS sequence"/>
</dbReference>
<dbReference type="GO" id="GO:0008331">
    <property type="term" value="F:high voltage-gated calcium channel activity"/>
    <property type="evidence" value="ECO:0007669"/>
    <property type="project" value="TreeGrafter"/>
</dbReference>
<evidence type="ECO:0000256" key="9">
    <source>
        <dbReference type="ARBA" id="ARBA00022837"/>
    </source>
</evidence>
<evidence type="ECO:0000256" key="13">
    <source>
        <dbReference type="ARBA" id="ARBA00023136"/>
    </source>
</evidence>
<evidence type="ECO:0000256" key="14">
    <source>
        <dbReference type="ARBA" id="ARBA00023157"/>
    </source>
</evidence>
<keyword evidence="6 23" id="KW-0812">Transmembrane</keyword>
<dbReference type="InterPro" id="IPR002077">
    <property type="entry name" value="VDCCAlpha1"/>
</dbReference>
<dbReference type="Gene3D" id="1.10.287.70">
    <property type="match status" value="2"/>
</dbReference>
<dbReference type="SUPFAM" id="SSF81324">
    <property type="entry name" value="Voltage-gated potassium channels"/>
    <property type="match status" value="3"/>
</dbReference>
<keyword evidence="14" id="KW-1015">Disulfide bond</keyword>
<feature type="region of interest" description="Disordered" evidence="22">
    <location>
        <begin position="704"/>
        <end position="1007"/>
    </location>
</feature>
<keyword evidence="15" id="KW-0407">Ion channel</keyword>
<feature type="compositionally biased region" description="Acidic residues" evidence="22">
    <location>
        <begin position="990"/>
        <end position="999"/>
    </location>
</feature>
<protein>
    <recommendedName>
        <fullName evidence="20">Voltage-dependent P/Q-type calcium channel subunit alpha</fullName>
    </recommendedName>
</protein>
<evidence type="ECO:0000256" key="2">
    <source>
        <dbReference type="ARBA" id="ARBA00022448"/>
    </source>
</evidence>
<evidence type="ECO:0000313" key="25">
    <source>
        <dbReference type="EMBL" id="EPQ17255.1"/>
    </source>
</evidence>
<evidence type="ECO:0000256" key="17">
    <source>
        <dbReference type="ARBA" id="ARBA00037936"/>
    </source>
</evidence>
<evidence type="ECO:0000256" key="4">
    <source>
        <dbReference type="ARBA" id="ARBA00022568"/>
    </source>
</evidence>
<feature type="compositionally biased region" description="Acidic residues" evidence="22">
    <location>
        <begin position="930"/>
        <end position="939"/>
    </location>
</feature>
<feature type="transmembrane region" description="Helical" evidence="23">
    <location>
        <begin position="223"/>
        <end position="245"/>
    </location>
</feature>
<dbReference type="InterPro" id="IPR005821">
    <property type="entry name" value="Ion_trans_dom"/>
</dbReference>
<keyword evidence="3" id="KW-1003">Cell membrane</keyword>
<feature type="domain" description="Ion transport" evidence="24">
    <location>
        <begin position="372"/>
        <end position="608"/>
    </location>
</feature>
<dbReference type="FunFam" id="1.10.287.70:FF:000025">
    <property type="entry name" value="Voltage-dependent R-type calcium channel subunit alpha"/>
    <property type="match status" value="1"/>
</dbReference>
<sequence>MIPFLPQGQHFIIRKSKVLKNQDCINGPVSMATVMNEPSKSVIPGDQVQTCFEIGKVTGLPLDLMPILATVGTEFDLRTLRAVRVLRPLKLVSGIPSLQVVLKSIMKAMIPLLQIGLLLFFAILIFAIIGLEFYMGKFHTTCFEEGTDDIQSESPAPCGTEEPARTCPNGTRCQPYWEGPNNGITQFDNILFAVLTVFQCITMEGWTDLLYNSNDASGNTWNWLYFIPLIIIGSFFMLNLVLGVLSGEFAKERERVENRRAFLKLRRQQQIERELNGYMEWISKAEEVILAEDETDGEQRHPFDALRRATIKKSKTDLLNPEEAEDQLADIASVGSPFARASIKSAKLENSTFFHKKERRVRFYIRRMVKTQAFYWTVLSLVALNTLCVAIVHYNQPEWLSDFLYYAEFIFLGLFMSEMFIKMYGLGTRPYFHSSFNCFDCGVIIGSIFEVIWAVIKPGTSFGISVLRALRLLRIFKVTKYWASLRNLVVSLLNSMKSIISLLFLLFLFIVVFALLGMQLFGGQFNFDEGTPPTNFDTFPAAIMTVFQILTGEDWNEVMYDGIKSQGGVQGGMVFSIYFIVLTLFGNYTLLNVFLAIAVDNLANAQELTKDEQEEEEAANQKLALQKAKEVAEVSPLSAANLSIAMKEQQKNQKPVKSVWEQRTSEMRKQNLLASREALYNEMDPDERWKATFARHLRPDMKTHLDRPLVVDPQENRNNNTNKSRAAEPTRRRRHRHGPPATYDMDTRREDKERRHRRRKDTQGSGVPVSGPNLSTTRPIQQDLGRQDPPPAEDIDNMKNNKLATAEAAGPHDSLGHAGLPQSPAKMGNSTNPGPTMAPSAMATNPQNAAGRQMPNNPGNPSNPGPPKTPENSLIVTNPSSTQTNSAKTARKPDHTAVDIPPACPPLNHTVVQVNKNANPDPLPKKEEEKKEEEEDPGEDGPKPMPPYSSMFILSTTNPGTFPTGSEALPSSLMNKNANPDPLPKKEEEKKEEEEDPGEDGPKPMPPYSSMFILSTTNPLRRLCHYILNLRYFEMCILMVIAMSSIALAAEDPVQPNAPRNNVLRYFDYVFTGVFTFEMVIKTEGLVCREAHGRSKDCSARSRVFPGNEDGHTVSEAPELRWVYREGF</sequence>
<evidence type="ECO:0000256" key="10">
    <source>
        <dbReference type="ARBA" id="ARBA00022882"/>
    </source>
</evidence>
<evidence type="ECO:0000313" key="26">
    <source>
        <dbReference type="Proteomes" id="UP000052978"/>
    </source>
</evidence>
<evidence type="ECO:0000256" key="19">
    <source>
        <dbReference type="PIRSR" id="PIRSR602077-3"/>
    </source>
</evidence>
<evidence type="ECO:0000256" key="18">
    <source>
        <dbReference type="PIRSR" id="PIRSR602077-1"/>
    </source>
</evidence>
<reference evidence="25 26" key="1">
    <citation type="journal article" date="2013" name="Nat. Commun.">
        <title>Genome analysis reveals insights into physiology and longevity of the Brandt's bat Myotis brandtii.</title>
        <authorList>
            <person name="Seim I."/>
            <person name="Fang X."/>
            <person name="Xiong Z."/>
            <person name="Lobanov A.V."/>
            <person name="Huang Z."/>
            <person name="Ma S."/>
            <person name="Feng Y."/>
            <person name="Turanov A.A."/>
            <person name="Zhu Y."/>
            <person name="Lenz T.L."/>
            <person name="Gerashchenko M.V."/>
            <person name="Fan D."/>
            <person name="Hee Yim S."/>
            <person name="Yao X."/>
            <person name="Jordan D."/>
            <person name="Xiong Y."/>
            <person name="Ma Y."/>
            <person name="Lyapunov A.N."/>
            <person name="Chen G."/>
            <person name="Kulakova O.I."/>
            <person name="Sun Y."/>
            <person name="Lee S.G."/>
            <person name="Bronson R.T."/>
            <person name="Moskalev A.A."/>
            <person name="Sunyaev S.R."/>
            <person name="Zhang G."/>
            <person name="Krogh A."/>
            <person name="Wang J."/>
            <person name="Gladyshev V.N."/>
        </authorList>
    </citation>
    <scope>NUCLEOTIDE SEQUENCE [LARGE SCALE GENOMIC DNA]</scope>
</reference>
<evidence type="ECO:0000256" key="3">
    <source>
        <dbReference type="ARBA" id="ARBA00022475"/>
    </source>
</evidence>
<dbReference type="GO" id="GO:0098703">
    <property type="term" value="P:calcium ion import across plasma membrane"/>
    <property type="evidence" value="ECO:0007669"/>
    <property type="project" value="TreeGrafter"/>
</dbReference>
<dbReference type="Pfam" id="PF00520">
    <property type="entry name" value="Ion_trans"/>
    <property type="match status" value="3"/>
</dbReference>
<comment type="function">
    <text evidence="20">Voltage-sensitive calcium channels (VSCC) mediate the entry of calcium ions into excitable cells and are also involved in a variety of calcium-dependent processes, including muscle contraction, hormone or neurotransmitter release, gene expression, cell motility, cell division and cell death. The isoform alpha-1A gives rise to P and/or Q-type calcium currents.</text>
</comment>
<feature type="transmembrane region" description="Helical" evidence="23">
    <location>
        <begin position="575"/>
        <end position="599"/>
    </location>
</feature>
<keyword evidence="21" id="KW-0175">Coiled coil</keyword>
<feature type="binding site" evidence="18">
    <location>
        <position position="204"/>
    </location>
    <ligand>
        <name>Ca(2+)</name>
        <dbReference type="ChEBI" id="CHEBI:29108"/>
    </ligand>
</feature>
<feature type="compositionally biased region" description="Polar residues" evidence="22">
    <location>
        <begin position="952"/>
        <end position="964"/>
    </location>
</feature>
<evidence type="ECO:0000256" key="6">
    <source>
        <dbReference type="ARBA" id="ARBA00022692"/>
    </source>
</evidence>
<comment type="catalytic activity">
    <reaction evidence="16">
        <text>Ca(2+)(in) = Ca(2+)(out)</text>
        <dbReference type="Rhea" id="RHEA:29671"/>
        <dbReference type="ChEBI" id="CHEBI:29108"/>
    </reaction>
</comment>
<feature type="domain" description="Ion transport" evidence="24">
    <location>
        <begin position="1031"/>
        <end position="1082"/>
    </location>
</feature>
<feature type="transmembrane region" description="Helical" evidence="23">
    <location>
        <begin position="436"/>
        <end position="456"/>
    </location>
</feature>
<dbReference type="PRINTS" id="PR01632">
    <property type="entry name" value="PQVDCCALPHA1"/>
</dbReference>
<evidence type="ECO:0000256" key="21">
    <source>
        <dbReference type="SAM" id="Coils"/>
    </source>
</evidence>
<dbReference type="EMBL" id="KE164342">
    <property type="protein sequence ID" value="EPQ17255.1"/>
    <property type="molecule type" value="Genomic_DNA"/>
</dbReference>
<feature type="glycosylation site" description="N-linked (GlcNAc...) asparagine" evidence="19">
    <location>
        <position position="169"/>
    </location>
</feature>
<evidence type="ECO:0000256" key="15">
    <source>
        <dbReference type="ARBA" id="ARBA00023303"/>
    </source>
</evidence>
<evidence type="ECO:0000256" key="12">
    <source>
        <dbReference type="ARBA" id="ARBA00023065"/>
    </source>
</evidence>
<evidence type="ECO:0000256" key="8">
    <source>
        <dbReference type="ARBA" id="ARBA00022737"/>
    </source>
</evidence>
<evidence type="ECO:0000256" key="5">
    <source>
        <dbReference type="ARBA" id="ARBA00022673"/>
    </source>
</evidence>
<accession>S7NKY1</accession>
<dbReference type="GO" id="GO:0043025">
    <property type="term" value="C:neuronal cell body"/>
    <property type="evidence" value="ECO:0007669"/>
    <property type="project" value="TreeGrafter"/>
</dbReference>
<evidence type="ECO:0000256" key="11">
    <source>
        <dbReference type="ARBA" id="ARBA00022989"/>
    </source>
</evidence>
<keyword evidence="8" id="KW-0677">Repeat</keyword>
<keyword evidence="19" id="KW-0325">Glycoprotein</keyword>
<keyword evidence="11 23" id="KW-1133">Transmembrane helix</keyword>
<name>S7NKY1_MYOBR</name>
<dbReference type="InterPro" id="IPR027359">
    <property type="entry name" value="Volt_channel_dom_sf"/>
</dbReference>
<dbReference type="PANTHER" id="PTHR45628">
    <property type="entry name" value="VOLTAGE-DEPENDENT CALCIUM CHANNEL TYPE A SUBUNIT ALPHA-1"/>
    <property type="match status" value="1"/>
</dbReference>
<evidence type="ECO:0000256" key="7">
    <source>
        <dbReference type="ARBA" id="ARBA00022723"/>
    </source>
</evidence>
<dbReference type="eggNOG" id="KOG2301">
    <property type="taxonomic scope" value="Eukaryota"/>
</dbReference>
<evidence type="ECO:0000256" key="16">
    <source>
        <dbReference type="ARBA" id="ARBA00036634"/>
    </source>
</evidence>
<keyword evidence="4 20" id="KW-0109">Calcium transport</keyword>
<evidence type="ECO:0000256" key="23">
    <source>
        <dbReference type="SAM" id="Phobius"/>
    </source>
</evidence>
<keyword evidence="12" id="KW-0406">Ion transport</keyword>
<dbReference type="InterPro" id="IPR005448">
    <property type="entry name" value="CACNA1A"/>
</dbReference>
<dbReference type="AlphaFoldDB" id="S7NKY1"/>
<dbReference type="Gene3D" id="6.10.250.2500">
    <property type="match status" value="1"/>
</dbReference>
<dbReference type="PRINTS" id="PR00167">
    <property type="entry name" value="CACHANNEL"/>
</dbReference>
<feature type="transmembrane region" description="Helical" evidence="23">
    <location>
        <begin position="499"/>
        <end position="521"/>
    </location>
</feature>
<evidence type="ECO:0000259" key="24">
    <source>
        <dbReference type="Pfam" id="PF00520"/>
    </source>
</evidence>
<dbReference type="PANTHER" id="PTHR45628:SF3">
    <property type="entry name" value="VOLTAGE-DEPENDENT P_Q-TYPE CALCIUM CHANNEL SUBUNIT ALPHA-1A"/>
    <property type="match status" value="1"/>
</dbReference>
<keyword evidence="26" id="KW-1185">Reference proteome</keyword>
<comment type="subcellular location">
    <subcellularLocation>
        <location evidence="1">Cell membrane</location>
        <topology evidence="1">Multi-pass membrane protein</topology>
    </subcellularLocation>
    <subcellularLocation>
        <location evidence="20">Membrane</location>
        <topology evidence="20">Multi-pass membrane protein</topology>
    </subcellularLocation>
</comment>